<dbReference type="SUPFAM" id="SSF75304">
    <property type="entry name" value="Amidase signature (AS) enzymes"/>
    <property type="match status" value="1"/>
</dbReference>
<evidence type="ECO:0000259" key="1">
    <source>
        <dbReference type="Pfam" id="PF01425"/>
    </source>
</evidence>
<evidence type="ECO:0000313" key="2">
    <source>
        <dbReference type="EMBL" id="MCS0494566.1"/>
    </source>
</evidence>
<reference evidence="2" key="1">
    <citation type="submission" date="2022-08" db="EMBL/GenBank/DDBJ databases">
        <authorList>
            <person name="Li F."/>
        </authorList>
    </citation>
    <scope>NUCLEOTIDE SEQUENCE</scope>
    <source>
        <strain evidence="2">MQZ15Z-1</strain>
    </source>
</reference>
<dbReference type="RefSeq" id="WP_258731585.1">
    <property type="nucleotide sequence ID" value="NZ_JANTHZ010000002.1"/>
</dbReference>
<gene>
    <name evidence="2" type="ORF">NVS89_05610</name>
</gene>
<dbReference type="PANTHER" id="PTHR46310:SF7">
    <property type="entry name" value="AMIDASE 1"/>
    <property type="match status" value="1"/>
</dbReference>
<keyword evidence="2" id="KW-0378">Hydrolase</keyword>
<dbReference type="PANTHER" id="PTHR46310">
    <property type="entry name" value="AMIDASE 1"/>
    <property type="match status" value="1"/>
</dbReference>
<dbReference type="InterPro" id="IPR020556">
    <property type="entry name" value="Amidase_CS"/>
</dbReference>
<evidence type="ECO:0000313" key="3">
    <source>
        <dbReference type="Proteomes" id="UP001151088"/>
    </source>
</evidence>
<feature type="domain" description="Amidase" evidence="1">
    <location>
        <begin position="28"/>
        <end position="186"/>
    </location>
</feature>
<dbReference type="Proteomes" id="UP001151088">
    <property type="component" value="Unassembled WGS sequence"/>
</dbReference>
<keyword evidence="3" id="KW-1185">Reference proteome</keyword>
<dbReference type="PROSITE" id="PS00571">
    <property type="entry name" value="AMIDASES"/>
    <property type="match status" value="1"/>
</dbReference>
<sequence length="408" mass="42870">MPPANTCDHPPAERFGAFCHDNHVGAPGADAGPLSGLSFAIKDVFDVAGSRTGFGHPAWLASHEPADATAATVIRLLDAGADLIGRTLSDELCYSLSGENFHYRMPVNPAARDRLPGGSSSGSAVAVAGKIVDFALGTDCGGSVRVPAAYCGLFGIRPTHGRIPLTGICRFAPRFDTVGWFARDPALLKRVGEVLLGETSTSGFNRLVIATDAFERCDAHVRAVLDAGVQRLSNLFPDHVSQPLSPEGLGTWLDVFRTLQASEIWQSLGPWIERIHPTFGDGVGQRLAAAALVDCTEAASARQRADAIASELSAKIGEQDLVCLPTTPGAAPPRDSSTAQVENDYRRQAMELLCPAGLGGLPQVTIPIGVVDGAPVGLSIMARRGKDMDLLTLAAQCFSDAPFQPENG</sequence>
<proteinExistence type="predicted"/>
<dbReference type="Gene3D" id="3.90.1300.10">
    <property type="entry name" value="Amidase signature (AS) domain"/>
    <property type="match status" value="1"/>
</dbReference>
<dbReference type="Pfam" id="PF01425">
    <property type="entry name" value="Amidase"/>
    <property type="match status" value="2"/>
</dbReference>
<dbReference type="InterPro" id="IPR036928">
    <property type="entry name" value="AS_sf"/>
</dbReference>
<feature type="domain" description="Amidase" evidence="1">
    <location>
        <begin position="277"/>
        <end position="391"/>
    </location>
</feature>
<protein>
    <submittedName>
        <fullName evidence="2">Amidase</fullName>
        <ecNumber evidence="2">3.5.1.4</ecNumber>
    </submittedName>
</protein>
<accession>A0A9X2PCX0</accession>
<name>A0A9X2PCX0_9HYPH</name>
<organism evidence="2 3">
    <name type="scientific">Ancylobacter mangrovi</name>
    <dbReference type="NCBI Taxonomy" id="2972472"/>
    <lineage>
        <taxon>Bacteria</taxon>
        <taxon>Pseudomonadati</taxon>
        <taxon>Pseudomonadota</taxon>
        <taxon>Alphaproteobacteria</taxon>
        <taxon>Hyphomicrobiales</taxon>
        <taxon>Xanthobacteraceae</taxon>
        <taxon>Ancylobacter</taxon>
    </lineage>
</organism>
<dbReference type="EMBL" id="JANTHZ010000002">
    <property type="protein sequence ID" value="MCS0494566.1"/>
    <property type="molecule type" value="Genomic_DNA"/>
</dbReference>
<dbReference type="InterPro" id="IPR023631">
    <property type="entry name" value="Amidase_dom"/>
</dbReference>
<dbReference type="AlphaFoldDB" id="A0A9X2PCX0"/>
<dbReference type="GO" id="GO:0004040">
    <property type="term" value="F:amidase activity"/>
    <property type="evidence" value="ECO:0007669"/>
    <property type="project" value="UniProtKB-EC"/>
</dbReference>
<dbReference type="NCBIfam" id="NF006169">
    <property type="entry name" value="PRK08310.1"/>
    <property type="match status" value="1"/>
</dbReference>
<dbReference type="EC" id="3.5.1.4" evidence="2"/>
<comment type="caution">
    <text evidence="2">The sequence shown here is derived from an EMBL/GenBank/DDBJ whole genome shotgun (WGS) entry which is preliminary data.</text>
</comment>